<dbReference type="AlphaFoldDB" id="A0A7Y7PQS4"/>
<name>A0A7Y7PQS4_9BACT</name>
<comment type="caution">
    <text evidence="1">The sequence shown here is derived from an EMBL/GenBank/DDBJ whole genome shotgun (WGS) entry which is preliminary data.</text>
</comment>
<dbReference type="RefSeq" id="WP_176909199.1">
    <property type="nucleotide sequence ID" value="NZ_JABKAU010000027.1"/>
</dbReference>
<evidence type="ECO:0000313" key="1">
    <source>
        <dbReference type="EMBL" id="NVO32320.1"/>
    </source>
</evidence>
<accession>A0A7Y7PQS4</accession>
<dbReference type="EMBL" id="JABKAU010000027">
    <property type="protein sequence ID" value="NVO32320.1"/>
    <property type="molecule type" value="Genomic_DNA"/>
</dbReference>
<dbReference type="Proteomes" id="UP000565521">
    <property type="component" value="Unassembled WGS sequence"/>
</dbReference>
<organism evidence="1 2">
    <name type="scientific">Hymenobacter lapidiphilus</name>
    <dbReference type="NCBI Taxonomy" id="2608003"/>
    <lineage>
        <taxon>Bacteria</taxon>
        <taxon>Pseudomonadati</taxon>
        <taxon>Bacteroidota</taxon>
        <taxon>Cytophagia</taxon>
        <taxon>Cytophagales</taxon>
        <taxon>Hymenobacteraceae</taxon>
        <taxon>Hymenobacter</taxon>
    </lineage>
</organism>
<sequence length="103" mass="11717">MAKKQHNLNHLTSRPAAAKLDELLLGSTPDTPTVTATIEKVVEKTRFTNVLPTDTFRRLHQLSFWSRQDMSDILDSALVAYFANQPDADKALPEKERLKRKMP</sequence>
<protein>
    <submittedName>
        <fullName evidence="1">Uncharacterized protein</fullName>
    </submittedName>
</protein>
<reference evidence="1 2" key="1">
    <citation type="submission" date="2020-05" db="EMBL/GenBank/DDBJ databases">
        <title>Hymenobacter terrestris sp. nov. and Hymenobacter lapidiphilus sp. nov., isolated from regoliths in Antarctica.</title>
        <authorList>
            <person name="Sedlacek I."/>
            <person name="Pantucek R."/>
            <person name="Zeman M."/>
            <person name="Holochova P."/>
            <person name="Kralova S."/>
            <person name="Stankova E."/>
            <person name="Sedo O."/>
            <person name="Micenkova L."/>
            <person name="Svec P."/>
            <person name="Gupta V."/>
            <person name="Sood U."/>
            <person name="Korpole U.S."/>
            <person name="Lal R."/>
        </authorList>
    </citation>
    <scope>NUCLEOTIDE SEQUENCE [LARGE SCALE GENOMIC DNA]</scope>
    <source>
        <strain evidence="1 2">P5342</strain>
    </source>
</reference>
<gene>
    <name evidence="1" type="ORF">HW554_13965</name>
</gene>
<proteinExistence type="predicted"/>
<keyword evidence="2" id="KW-1185">Reference proteome</keyword>
<evidence type="ECO:0000313" key="2">
    <source>
        <dbReference type="Proteomes" id="UP000565521"/>
    </source>
</evidence>